<evidence type="ECO:0000256" key="7">
    <source>
        <dbReference type="ARBA" id="ARBA00023235"/>
    </source>
</evidence>
<keyword evidence="4" id="KW-0067">ATP-binding</keyword>
<dbReference type="Pfam" id="PF03004">
    <property type="entry name" value="Transposase_24"/>
    <property type="match status" value="1"/>
</dbReference>
<dbReference type="AlphaFoldDB" id="A0AAP0BJB1"/>
<keyword evidence="9" id="KW-1185">Reference proteome</keyword>
<dbReference type="EMBL" id="JBBWWQ010000008">
    <property type="protein sequence ID" value="KAK8941137.1"/>
    <property type="molecule type" value="Genomic_DNA"/>
</dbReference>
<dbReference type="PANTHER" id="PTHR45866:SF1">
    <property type="entry name" value="DNA GYRASE SUBUNIT B, MITOCHONDRIAL"/>
    <property type="match status" value="1"/>
</dbReference>
<dbReference type="InterPro" id="IPR018522">
    <property type="entry name" value="TopoIIA_CS"/>
</dbReference>
<accession>A0AAP0BJB1</accession>
<dbReference type="SUPFAM" id="SSF56719">
    <property type="entry name" value="Type II DNA topoisomerase"/>
    <property type="match status" value="1"/>
</dbReference>
<dbReference type="GO" id="GO:0003918">
    <property type="term" value="F:DNA topoisomerase type II (double strand cut, ATP-hydrolyzing) activity"/>
    <property type="evidence" value="ECO:0007669"/>
    <property type="project" value="UniProtKB-EC"/>
</dbReference>
<evidence type="ECO:0000256" key="4">
    <source>
        <dbReference type="ARBA" id="ARBA00022840"/>
    </source>
</evidence>
<evidence type="ECO:0000313" key="8">
    <source>
        <dbReference type="EMBL" id="KAK8941137.1"/>
    </source>
</evidence>
<evidence type="ECO:0000313" key="9">
    <source>
        <dbReference type="Proteomes" id="UP001418222"/>
    </source>
</evidence>
<name>A0AAP0BJB1_9ASPA</name>
<keyword evidence="3" id="KW-0547">Nucleotide-binding</keyword>
<sequence length="230" mass="25790">MGRSSFRSIRQKMEMEGVEMDRLSVLKRMRTDKRGMIEFESQDIIDEVNSLYEKLPEEERTAEYKEACFVKVMGEDDHGRVRTWGSGEKEMNLSGEYVREGLTCIISVKVPNQEFEDAMDSILSKSLNALKAAMAAKRSRELVRTKSILKSSSLPGKLADCSSTNPAESEIFIVEGDSADGSAKQGRDRRFQIYRVSDMELVRVLPSAEDEVNVSCFHPLPGGGLVYGTN</sequence>
<dbReference type="InterPro" id="IPR013760">
    <property type="entry name" value="Topo_IIA-like_dom_sf"/>
</dbReference>
<evidence type="ECO:0000256" key="6">
    <source>
        <dbReference type="ARBA" id="ARBA00023125"/>
    </source>
</evidence>
<evidence type="ECO:0000256" key="2">
    <source>
        <dbReference type="ARBA" id="ARBA00010708"/>
    </source>
</evidence>
<dbReference type="InterPro" id="IPR014721">
    <property type="entry name" value="Ribsml_uS5_D2-typ_fold_subgr"/>
</dbReference>
<dbReference type="GO" id="GO:0003677">
    <property type="term" value="F:DNA binding"/>
    <property type="evidence" value="ECO:0007669"/>
    <property type="project" value="UniProtKB-KW"/>
</dbReference>
<dbReference type="SUPFAM" id="SSF54211">
    <property type="entry name" value="Ribosomal protein S5 domain 2-like"/>
    <property type="match status" value="1"/>
</dbReference>
<comment type="caution">
    <text evidence="8">The sequence shown here is derived from an EMBL/GenBank/DDBJ whole genome shotgun (WGS) entry which is preliminary data.</text>
</comment>
<keyword evidence="7" id="KW-0413">Isomerase</keyword>
<dbReference type="Proteomes" id="UP001418222">
    <property type="component" value="Unassembled WGS sequence"/>
</dbReference>
<evidence type="ECO:0000256" key="3">
    <source>
        <dbReference type="ARBA" id="ARBA00022741"/>
    </source>
</evidence>
<dbReference type="GO" id="GO:0005524">
    <property type="term" value="F:ATP binding"/>
    <property type="evidence" value="ECO:0007669"/>
    <property type="project" value="UniProtKB-KW"/>
</dbReference>
<comment type="catalytic activity">
    <reaction evidence="1">
        <text>ATP-dependent breakage, passage and rejoining of double-stranded DNA.</text>
        <dbReference type="EC" id="5.6.2.2"/>
    </reaction>
</comment>
<evidence type="ECO:0000256" key="1">
    <source>
        <dbReference type="ARBA" id="ARBA00000185"/>
    </source>
</evidence>
<dbReference type="InterPro" id="IPR004252">
    <property type="entry name" value="Probable_transposase_24"/>
</dbReference>
<comment type="similarity">
    <text evidence="2">Belongs to the type II topoisomerase GyrB family.</text>
</comment>
<protein>
    <submittedName>
        <fullName evidence="8">Uncharacterized protein</fullName>
    </submittedName>
</protein>
<keyword evidence="6" id="KW-0238">DNA-binding</keyword>
<proteinExistence type="inferred from homology"/>
<dbReference type="PROSITE" id="PS00177">
    <property type="entry name" value="TOPOISOMERASE_II"/>
    <property type="match status" value="1"/>
</dbReference>
<dbReference type="PANTHER" id="PTHR45866">
    <property type="entry name" value="DNA GYRASE/TOPOISOMERASE SUBUNIT B"/>
    <property type="match status" value="1"/>
</dbReference>
<keyword evidence="5" id="KW-0799">Topoisomerase</keyword>
<dbReference type="Gene3D" id="3.40.50.670">
    <property type="match status" value="1"/>
</dbReference>
<reference evidence="8 9" key="1">
    <citation type="journal article" date="2022" name="Nat. Plants">
        <title>Genomes of leafy and leafless Platanthera orchids illuminate the evolution of mycoheterotrophy.</title>
        <authorList>
            <person name="Li M.H."/>
            <person name="Liu K.W."/>
            <person name="Li Z."/>
            <person name="Lu H.C."/>
            <person name="Ye Q.L."/>
            <person name="Zhang D."/>
            <person name="Wang J.Y."/>
            <person name="Li Y.F."/>
            <person name="Zhong Z.M."/>
            <person name="Liu X."/>
            <person name="Yu X."/>
            <person name="Liu D.K."/>
            <person name="Tu X.D."/>
            <person name="Liu B."/>
            <person name="Hao Y."/>
            <person name="Liao X.Y."/>
            <person name="Jiang Y.T."/>
            <person name="Sun W.H."/>
            <person name="Chen J."/>
            <person name="Chen Y.Q."/>
            <person name="Ai Y."/>
            <person name="Zhai J.W."/>
            <person name="Wu S.S."/>
            <person name="Zhou Z."/>
            <person name="Hsiao Y.Y."/>
            <person name="Wu W.L."/>
            <person name="Chen Y.Y."/>
            <person name="Lin Y.F."/>
            <person name="Hsu J.L."/>
            <person name="Li C.Y."/>
            <person name="Wang Z.W."/>
            <person name="Zhao X."/>
            <person name="Zhong W.Y."/>
            <person name="Ma X.K."/>
            <person name="Ma L."/>
            <person name="Huang J."/>
            <person name="Chen G.Z."/>
            <person name="Huang M.Z."/>
            <person name="Huang L."/>
            <person name="Peng D.H."/>
            <person name="Luo Y.B."/>
            <person name="Zou S.Q."/>
            <person name="Chen S.P."/>
            <person name="Lan S."/>
            <person name="Tsai W.C."/>
            <person name="Van de Peer Y."/>
            <person name="Liu Z.J."/>
        </authorList>
    </citation>
    <scope>NUCLEOTIDE SEQUENCE [LARGE SCALE GENOMIC DNA]</scope>
    <source>
        <strain evidence="8">Lor287</strain>
    </source>
</reference>
<dbReference type="InterPro" id="IPR013759">
    <property type="entry name" value="Topo_IIA_B_C"/>
</dbReference>
<dbReference type="Gene3D" id="3.30.230.10">
    <property type="match status" value="1"/>
</dbReference>
<evidence type="ECO:0000256" key="5">
    <source>
        <dbReference type="ARBA" id="ARBA00023029"/>
    </source>
</evidence>
<dbReference type="InterPro" id="IPR020568">
    <property type="entry name" value="Ribosomal_Su5_D2-typ_SF"/>
</dbReference>
<gene>
    <name evidence="8" type="ORF">KSP39_PZI010704</name>
</gene>
<dbReference type="GO" id="GO:0006265">
    <property type="term" value="P:DNA topological change"/>
    <property type="evidence" value="ECO:0007669"/>
    <property type="project" value="InterPro"/>
</dbReference>
<organism evidence="8 9">
    <name type="scientific">Platanthera zijinensis</name>
    <dbReference type="NCBI Taxonomy" id="2320716"/>
    <lineage>
        <taxon>Eukaryota</taxon>
        <taxon>Viridiplantae</taxon>
        <taxon>Streptophyta</taxon>
        <taxon>Embryophyta</taxon>
        <taxon>Tracheophyta</taxon>
        <taxon>Spermatophyta</taxon>
        <taxon>Magnoliopsida</taxon>
        <taxon>Liliopsida</taxon>
        <taxon>Asparagales</taxon>
        <taxon>Orchidaceae</taxon>
        <taxon>Orchidoideae</taxon>
        <taxon>Orchideae</taxon>
        <taxon>Orchidinae</taxon>
        <taxon>Platanthera</taxon>
    </lineage>
</organism>